<protein>
    <submittedName>
        <fullName evidence="3">Uncharacterized protein</fullName>
    </submittedName>
</protein>
<dbReference type="EMBL" id="JXJN01009457">
    <property type="status" value="NOT_ANNOTATED_CDS"/>
    <property type="molecule type" value="Genomic_DNA"/>
</dbReference>
<evidence type="ECO:0000313" key="3">
    <source>
        <dbReference type="EnsemblMetazoa" id="GPPI021162-PA"/>
    </source>
</evidence>
<proteinExistence type="inferred from homology"/>
<dbReference type="GO" id="GO:0008083">
    <property type="term" value="F:growth factor activity"/>
    <property type="evidence" value="ECO:0007669"/>
    <property type="project" value="InterPro"/>
</dbReference>
<dbReference type="InterPro" id="IPR002209">
    <property type="entry name" value="Fibroblast_GF_fam"/>
</dbReference>
<dbReference type="SMART" id="SM00442">
    <property type="entry name" value="FGF"/>
    <property type="match status" value="1"/>
</dbReference>
<dbReference type="InterPro" id="IPR008996">
    <property type="entry name" value="IL1/FGF"/>
</dbReference>
<dbReference type="Proteomes" id="UP000092460">
    <property type="component" value="Unassembled WGS sequence"/>
</dbReference>
<dbReference type="EMBL" id="JXJN01009458">
    <property type="status" value="NOT_ANNOTATED_CDS"/>
    <property type="molecule type" value="Genomic_DNA"/>
</dbReference>
<organism evidence="3 4">
    <name type="scientific">Glossina palpalis gambiensis</name>
    <dbReference type="NCBI Taxonomy" id="67801"/>
    <lineage>
        <taxon>Eukaryota</taxon>
        <taxon>Metazoa</taxon>
        <taxon>Ecdysozoa</taxon>
        <taxon>Arthropoda</taxon>
        <taxon>Hexapoda</taxon>
        <taxon>Insecta</taxon>
        <taxon>Pterygota</taxon>
        <taxon>Neoptera</taxon>
        <taxon>Endopterygota</taxon>
        <taxon>Diptera</taxon>
        <taxon>Brachycera</taxon>
        <taxon>Muscomorpha</taxon>
        <taxon>Hippoboscoidea</taxon>
        <taxon>Glossinidae</taxon>
        <taxon>Glossina</taxon>
    </lineage>
</organism>
<accession>A0A1B0B7A3</accession>
<dbReference type="Gene3D" id="2.80.10.50">
    <property type="match status" value="1"/>
</dbReference>
<dbReference type="STRING" id="67801.A0A1B0B7A3"/>
<dbReference type="EMBL" id="JXJN01009459">
    <property type="status" value="NOT_ANNOTATED_CDS"/>
    <property type="molecule type" value="Genomic_DNA"/>
</dbReference>
<feature type="region of interest" description="Disordered" evidence="2">
    <location>
        <begin position="137"/>
        <end position="156"/>
    </location>
</feature>
<evidence type="ECO:0000256" key="2">
    <source>
        <dbReference type="SAM" id="MobiDB-lite"/>
    </source>
</evidence>
<dbReference type="PANTHER" id="PTHR11486">
    <property type="entry name" value="FIBROBLAST GROWTH FACTOR"/>
    <property type="match status" value="1"/>
</dbReference>
<reference evidence="4" key="1">
    <citation type="submission" date="2015-01" db="EMBL/GenBank/DDBJ databases">
        <authorList>
            <person name="Aksoy S."/>
            <person name="Warren W."/>
            <person name="Wilson R.K."/>
        </authorList>
    </citation>
    <scope>NUCLEOTIDE SEQUENCE [LARGE SCALE GENOMIC DNA]</scope>
    <source>
        <strain evidence="4">IAEA</strain>
    </source>
</reference>
<keyword evidence="4" id="KW-1185">Reference proteome</keyword>
<dbReference type="EMBL" id="JXJN01009460">
    <property type="status" value="NOT_ANNOTATED_CDS"/>
    <property type="molecule type" value="Genomic_DNA"/>
</dbReference>
<dbReference type="Pfam" id="PF00167">
    <property type="entry name" value="FGF"/>
    <property type="match status" value="1"/>
</dbReference>
<evidence type="ECO:0000313" key="4">
    <source>
        <dbReference type="Proteomes" id="UP000092460"/>
    </source>
</evidence>
<name>A0A1B0B7A3_9MUSC</name>
<feature type="compositionally biased region" description="Low complexity" evidence="2">
    <location>
        <begin position="145"/>
        <end position="156"/>
    </location>
</feature>
<reference evidence="3" key="2">
    <citation type="submission" date="2020-05" db="UniProtKB">
        <authorList>
            <consortium name="EnsemblMetazoa"/>
        </authorList>
    </citation>
    <scope>IDENTIFICATION</scope>
    <source>
        <strain evidence="3">IAEA</strain>
    </source>
</reference>
<feature type="region of interest" description="Disordered" evidence="2">
    <location>
        <begin position="181"/>
        <end position="251"/>
    </location>
</feature>
<dbReference type="EnsemblMetazoa" id="GPPI021162-RA">
    <property type="protein sequence ID" value="GPPI021162-PA"/>
    <property type="gene ID" value="GPPI021162"/>
</dbReference>
<sequence>MGVFSYPRMTRKEKVLIAVALIVLRFSLQKDFTDDCVFNENMELHNYNTYSSTYNSNARRKYYLALNRHGEPRKLQIPPTRSLEEHNCQRGPQALRKKANSTPGALGPKREQKCRELLLQQQQAQVAEVILPPMCNKMAGHKKSNNNSNQKRPNNIKNGFAMDILNLGHNNRRGKKLNVNGRQAAKLHPMNGFRKRPKNPKRGNNNNNNRKKQQGTTQKTTTANTSPPSTSPKLITSTTSSRSTTIITTTTTTTRPRFWETTSLIPTTTVFDNFDFQTETTSDRGEREQRNVHFPSSIEESIETSAEEHLITDNEDSEIDNDDLEVNEEIDEVSYDDDLYTASSSSSSHLPLTNIDTNTPLTGGAEDFLYYDQLDFLPLSLWELTALLWIIAWSLYGMEPA</sequence>
<dbReference type="VEuPathDB" id="VectorBase:GPPI021162"/>
<dbReference type="AlphaFoldDB" id="A0A1B0B7A3"/>
<dbReference type="SUPFAM" id="SSF50353">
    <property type="entry name" value="Cytokine"/>
    <property type="match status" value="1"/>
</dbReference>
<comment type="similarity">
    <text evidence="1">Belongs to the heparin-binding growth factors family.</text>
</comment>
<evidence type="ECO:0000256" key="1">
    <source>
        <dbReference type="ARBA" id="ARBA00007936"/>
    </source>
</evidence>
<feature type="compositionally biased region" description="Low complexity" evidence="2">
    <location>
        <begin position="202"/>
        <end position="251"/>
    </location>
</feature>